<feature type="transmembrane region" description="Helical" evidence="7">
    <location>
        <begin position="172"/>
        <end position="196"/>
    </location>
</feature>
<evidence type="ECO:0000259" key="8">
    <source>
        <dbReference type="Pfam" id="PF09335"/>
    </source>
</evidence>
<name>A0A4Q8AD67_9MICC</name>
<proteinExistence type="inferred from homology"/>
<reference evidence="9 10" key="1">
    <citation type="submission" date="2019-02" db="EMBL/GenBank/DDBJ databases">
        <title>Sequencing the genomes of 1000 actinobacteria strains.</title>
        <authorList>
            <person name="Klenk H.-P."/>
        </authorList>
    </citation>
    <scope>NUCLEOTIDE SEQUENCE [LARGE SCALE GENOMIC DNA]</scope>
    <source>
        <strain evidence="9 10">DSM 17364</strain>
    </source>
</reference>
<protein>
    <submittedName>
        <fullName evidence="9">Membrane protein DedA with SNARE-associated domain</fullName>
    </submittedName>
</protein>
<evidence type="ECO:0000256" key="6">
    <source>
        <dbReference type="ARBA" id="ARBA00023136"/>
    </source>
</evidence>
<dbReference type="GO" id="GO:0005886">
    <property type="term" value="C:plasma membrane"/>
    <property type="evidence" value="ECO:0007669"/>
    <property type="project" value="UniProtKB-SubCell"/>
</dbReference>
<feature type="transmembrane region" description="Helical" evidence="7">
    <location>
        <begin position="16"/>
        <end position="35"/>
    </location>
</feature>
<organism evidence="9 10">
    <name type="scientific">Zhihengliuella halotolerans</name>
    <dbReference type="NCBI Taxonomy" id="370736"/>
    <lineage>
        <taxon>Bacteria</taxon>
        <taxon>Bacillati</taxon>
        <taxon>Actinomycetota</taxon>
        <taxon>Actinomycetes</taxon>
        <taxon>Micrococcales</taxon>
        <taxon>Micrococcaceae</taxon>
        <taxon>Zhihengliuella</taxon>
    </lineage>
</organism>
<dbReference type="PANTHER" id="PTHR42709:SF6">
    <property type="entry name" value="UNDECAPRENYL PHOSPHATE TRANSPORTER A"/>
    <property type="match status" value="1"/>
</dbReference>
<evidence type="ECO:0000256" key="4">
    <source>
        <dbReference type="ARBA" id="ARBA00022692"/>
    </source>
</evidence>
<evidence type="ECO:0000256" key="7">
    <source>
        <dbReference type="SAM" id="Phobius"/>
    </source>
</evidence>
<keyword evidence="5 7" id="KW-1133">Transmembrane helix</keyword>
<dbReference type="InterPro" id="IPR032816">
    <property type="entry name" value="VTT_dom"/>
</dbReference>
<feature type="domain" description="VTT" evidence="8">
    <location>
        <begin position="36"/>
        <end position="160"/>
    </location>
</feature>
<dbReference type="InterPro" id="IPR051311">
    <property type="entry name" value="DedA_domain"/>
</dbReference>
<gene>
    <name evidence="9" type="ORF">EV380_1717</name>
</gene>
<keyword evidence="4 7" id="KW-0812">Transmembrane</keyword>
<keyword evidence="3" id="KW-1003">Cell membrane</keyword>
<keyword evidence="10" id="KW-1185">Reference proteome</keyword>
<dbReference type="AlphaFoldDB" id="A0A4Q8AD67"/>
<dbReference type="Pfam" id="PF09335">
    <property type="entry name" value="VTT_dom"/>
    <property type="match status" value="1"/>
</dbReference>
<accession>A0A4Q8AD67</accession>
<evidence type="ECO:0000313" key="10">
    <source>
        <dbReference type="Proteomes" id="UP000292685"/>
    </source>
</evidence>
<keyword evidence="6 7" id="KW-0472">Membrane</keyword>
<feature type="transmembrane region" description="Helical" evidence="7">
    <location>
        <begin position="41"/>
        <end position="69"/>
    </location>
</feature>
<evidence type="ECO:0000256" key="5">
    <source>
        <dbReference type="ARBA" id="ARBA00022989"/>
    </source>
</evidence>
<comment type="subcellular location">
    <subcellularLocation>
        <location evidence="1">Cell membrane</location>
        <topology evidence="1">Multi-pass membrane protein</topology>
    </subcellularLocation>
</comment>
<comment type="caution">
    <text evidence="9">The sequence shown here is derived from an EMBL/GenBank/DDBJ whole genome shotgun (WGS) entry which is preliminary data.</text>
</comment>
<evidence type="ECO:0000256" key="3">
    <source>
        <dbReference type="ARBA" id="ARBA00022475"/>
    </source>
</evidence>
<sequence length="215" mass="23345">MLEVINDAIMAASGEWWVLGVVFLFCGIDAFFPIVPSESLLVGLASVAVTAGTQDLVLLAVLGGVGAFIGDQVAYRMGAAIGVDRVRWMRGPRARKVLAFARRELVVRGALLIFTARFIPLGRTAVNFTAGATKYPWRRFAMLDAIACTVWAAYSVAIGALAGRWFEEHKLVAVVVSVLVAFVIGYLIDRIIYALLRRRQVRRLAHGPAPDGVES</sequence>
<evidence type="ECO:0000256" key="2">
    <source>
        <dbReference type="ARBA" id="ARBA00010792"/>
    </source>
</evidence>
<comment type="similarity">
    <text evidence="2">Belongs to the DedA family.</text>
</comment>
<dbReference type="RefSeq" id="WP_242607548.1">
    <property type="nucleotide sequence ID" value="NZ_PGGT01000079.1"/>
</dbReference>
<evidence type="ECO:0000256" key="1">
    <source>
        <dbReference type="ARBA" id="ARBA00004651"/>
    </source>
</evidence>
<evidence type="ECO:0000313" key="9">
    <source>
        <dbReference type="EMBL" id="RZU62128.1"/>
    </source>
</evidence>
<dbReference type="PANTHER" id="PTHR42709">
    <property type="entry name" value="ALKALINE PHOSPHATASE LIKE PROTEIN"/>
    <property type="match status" value="1"/>
</dbReference>
<dbReference type="EMBL" id="SHLA01000001">
    <property type="protein sequence ID" value="RZU62128.1"/>
    <property type="molecule type" value="Genomic_DNA"/>
</dbReference>
<feature type="transmembrane region" description="Helical" evidence="7">
    <location>
        <begin position="143"/>
        <end position="166"/>
    </location>
</feature>
<dbReference type="Proteomes" id="UP000292685">
    <property type="component" value="Unassembled WGS sequence"/>
</dbReference>